<organism evidence="15">
    <name type="scientific">Menopon gallinae</name>
    <name type="common">poultry shaft louse</name>
    <dbReference type="NCBI Taxonomy" id="328185"/>
    <lineage>
        <taxon>Eukaryota</taxon>
        <taxon>Metazoa</taxon>
        <taxon>Ecdysozoa</taxon>
        <taxon>Arthropoda</taxon>
        <taxon>Hexapoda</taxon>
        <taxon>Insecta</taxon>
        <taxon>Pterygota</taxon>
        <taxon>Neoptera</taxon>
        <taxon>Paraneoptera</taxon>
        <taxon>Psocodea</taxon>
        <taxon>Troctomorpha</taxon>
        <taxon>Phthiraptera</taxon>
        <taxon>Amblycera</taxon>
        <taxon>Menoponidae</taxon>
        <taxon>Menopon</taxon>
    </lineage>
</organism>
<evidence type="ECO:0000256" key="7">
    <source>
        <dbReference type="ARBA" id="ARBA00022824"/>
    </source>
</evidence>
<feature type="binding site" description="axial binding residue" evidence="13">
    <location>
        <position position="450"/>
    </location>
    <ligand>
        <name>heme</name>
        <dbReference type="ChEBI" id="CHEBI:30413"/>
    </ligand>
    <ligandPart>
        <name>Fe</name>
        <dbReference type="ChEBI" id="CHEBI:18248"/>
    </ligandPart>
</feature>
<evidence type="ECO:0008006" key="16">
    <source>
        <dbReference type="Google" id="ProtNLM"/>
    </source>
</evidence>
<dbReference type="EMBL" id="JARGDH010000004">
    <property type="protein sequence ID" value="KAL0270233.1"/>
    <property type="molecule type" value="Genomic_DNA"/>
</dbReference>
<dbReference type="PRINTS" id="PR00385">
    <property type="entry name" value="P450"/>
</dbReference>
<dbReference type="InterPro" id="IPR050476">
    <property type="entry name" value="Insect_CytP450_Detox"/>
</dbReference>
<dbReference type="GO" id="GO:0004497">
    <property type="term" value="F:monooxygenase activity"/>
    <property type="evidence" value="ECO:0007669"/>
    <property type="project" value="UniProtKB-KW"/>
</dbReference>
<dbReference type="GO" id="GO:0020037">
    <property type="term" value="F:heme binding"/>
    <property type="evidence" value="ECO:0007669"/>
    <property type="project" value="InterPro"/>
</dbReference>
<evidence type="ECO:0000256" key="4">
    <source>
        <dbReference type="ARBA" id="ARBA00010617"/>
    </source>
</evidence>
<dbReference type="Pfam" id="PF00067">
    <property type="entry name" value="p450"/>
    <property type="match status" value="1"/>
</dbReference>
<keyword evidence="9 14" id="KW-0560">Oxidoreductase</keyword>
<accession>A0AAW2HK29</accession>
<keyword evidence="6 13" id="KW-0479">Metal-binding</keyword>
<dbReference type="FunFam" id="1.10.630.10:FF:000042">
    <property type="entry name" value="Cytochrome P450"/>
    <property type="match status" value="1"/>
</dbReference>
<dbReference type="PROSITE" id="PS00086">
    <property type="entry name" value="CYTOCHROME_P450"/>
    <property type="match status" value="1"/>
</dbReference>
<keyword evidence="10 13" id="KW-0408">Iron</keyword>
<comment type="cofactor">
    <cofactor evidence="1 13">
        <name>heme</name>
        <dbReference type="ChEBI" id="CHEBI:30413"/>
    </cofactor>
</comment>
<dbReference type="CDD" id="cd11056">
    <property type="entry name" value="CYP6-like"/>
    <property type="match status" value="1"/>
</dbReference>
<protein>
    <recommendedName>
        <fullName evidence="16">Cytochrome P450</fullName>
    </recommendedName>
</protein>
<evidence type="ECO:0000256" key="6">
    <source>
        <dbReference type="ARBA" id="ARBA00022723"/>
    </source>
</evidence>
<dbReference type="Gene3D" id="1.10.630.10">
    <property type="entry name" value="Cytochrome P450"/>
    <property type="match status" value="1"/>
</dbReference>
<keyword evidence="7" id="KW-0256">Endoplasmic reticulum</keyword>
<sequence>MMVLWVPVALLATITSMLYYYLRKLYSYWGDRNIPCDNPALLFGSLDLSSKKGVSQSMRDLYNKSKKERFYGIWFLHRPSLLINDLDLVKDILVKEFMSFQDHGVYYNQKSDPLSAHLFAIEGAKWRNIRIKMTPTFTSGKMKMMFPTLKKCSDQLRDVLKNSTDEVMEVKDLIGRFSTDVISSVAFGIETNSLKNPNAIFREMGRKIFEPTWTSFIRNFLGFAAPDLARLLEVRSVPKKVADFFTNALKETIHYRETNNVKRNDFLQLLIQLMNKGYVEDADAPDKAEADKQPFTFEDALPEAFIFFVGGFETSSTTMQFILYELALNPDIQDRLRKEILEGLAESGGEMTYENVHNMKYMGQVIEETLRKHPPATFLVRVCTKPYRIPDSDFILEKGASVTIPTYGFQMDEQYFPEPERFDPERFSEEQKAKRNHYAYLPFGEGPRVCIGQRFAMMQVRIALVTVLANFRVSVAEGKTPIPLEYDNKQPILTAKGGMFLRISPL</sequence>
<dbReference type="AlphaFoldDB" id="A0AAW2HK29"/>
<name>A0AAW2HK29_9NEOP</name>
<evidence type="ECO:0000256" key="12">
    <source>
        <dbReference type="ARBA" id="ARBA00023136"/>
    </source>
</evidence>
<dbReference type="PRINTS" id="PR00463">
    <property type="entry name" value="EP450I"/>
</dbReference>
<dbReference type="PANTHER" id="PTHR24292:SF54">
    <property type="entry name" value="CYP9F3-RELATED"/>
    <property type="match status" value="1"/>
</dbReference>
<dbReference type="InterPro" id="IPR002401">
    <property type="entry name" value="Cyt_P450_E_grp-I"/>
</dbReference>
<evidence type="ECO:0000256" key="2">
    <source>
        <dbReference type="ARBA" id="ARBA00004174"/>
    </source>
</evidence>
<comment type="similarity">
    <text evidence="4 14">Belongs to the cytochrome P450 family.</text>
</comment>
<evidence type="ECO:0000256" key="9">
    <source>
        <dbReference type="ARBA" id="ARBA00023002"/>
    </source>
</evidence>
<keyword evidence="5 13" id="KW-0349">Heme</keyword>
<evidence type="ECO:0000256" key="10">
    <source>
        <dbReference type="ARBA" id="ARBA00023004"/>
    </source>
</evidence>
<evidence type="ECO:0000256" key="11">
    <source>
        <dbReference type="ARBA" id="ARBA00023033"/>
    </source>
</evidence>
<comment type="subcellular location">
    <subcellularLocation>
        <location evidence="3">Endoplasmic reticulum membrane</location>
        <topology evidence="3">Peripheral membrane protein</topology>
    </subcellularLocation>
    <subcellularLocation>
        <location evidence="2">Microsome membrane</location>
        <topology evidence="2">Peripheral membrane protein</topology>
    </subcellularLocation>
</comment>
<dbReference type="InterPro" id="IPR001128">
    <property type="entry name" value="Cyt_P450"/>
</dbReference>
<evidence type="ECO:0000256" key="3">
    <source>
        <dbReference type="ARBA" id="ARBA00004406"/>
    </source>
</evidence>
<keyword evidence="8" id="KW-0492">Microsome</keyword>
<dbReference type="PANTHER" id="PTHR24292">
    <property type="entry name" value="CYTOCHROME P450"/>
    <property type="match status" value="1"/>
</dbReference>
<evidence type="ECO:0000256" key="1">
    <source>
        <dbReference type="ARBA" id="ARBA00001971"/>
    </source>
</evidence>
<evidence type="ECO:0000256" key="14">
    <source>
        <dbReference type="RuleBase" id="RU000461"/>
    </source>
</evidence>
<evidence type="ECO:0000256" key="13">
    <source>
        <dbReference type="PIRSR" id="PIRSR602401-1"/>
    </source>
</evidence>
<evidence type="ECO:0000256" key="5">
    <source>
        <dbReference type="ARBA" id="ARBA00022617"/>
    </source>
</evidence>
<dbReference type="GO" id="GO:0016705">
    <property type="term" value="F:oxidoreductase activity, acting on paired donors, with incorporation or reduction of molecular oxygen"/>
    <property type="evidence" value="ECO:0007669"/>
    <property type="project" value="InterPro"/>
</dbReference>
<dbReference type="SUPFAM" id="SSF48264">
    <property type="entry name" value="Cytochrome P450"/>
    <property type="match status" value="1"/>
</dbReference>
<comment type="caution">
    <text evidence="15">The sequence shown here is derived from an EMBL/GenBank/DDBJ whole genome shotgun (WGS) entry which is preliminary data.</text>
</comment>
<proteinExistence type="inferred from homology"/>
<dbReference type="InterPro" id="IPR017972">
    <property type="entry name" value="Cyt_P450_CS"/>
</dbReference>
<dbReference type="GO" id="GO:0005789">
    <property type="term" value="C:endoplasmic reticulum membrane"/>
    <property type="evidence" value="ECO:0007669"/>
    <property type="project" value="UniProtKB-SubCell"/>
</dbReference>
<dbReference type="GO" id="GO:0005506">
    <property type="term" value="F:iron ion binding"/>
    <property type="evidence" value="ECO:0007669"/>
    <property type="project" value="InterPro"/>
</dbReference>
<evidence type="ECO:0000256" key="8">
    <source>
        <dbReference type="ARBA" id="ARBA00022848"/>
    </source>
</evidence>
<keyword evidence="11 14" id="KW-0503">Monooxygenase</keyword>
<evidence type="ECO:0000313" key="15">
    <source>
        <dbReference type="EMBL" id="KAL0270233.1"/>
    </source>
</evidence>
<reference evidence="15" key="1">
    <citation type="journal article" date="2024" name="Gigascience">
        <title>Chromosome-level genome of the poultry shaft louse Menopon gallinae provides insight into the host-switching and adaptive evolution of parasitic lice.</title>
        <authorList>
            <person name="Xu Y."/>
            <person name="Ma L."/>
            <person name="Liu S."/>
            <person name="Liang Y."/>
            <person name="Liu Q."/>
            <person name="He Z."/>
            <person name="Tian L."/>
            <person name="Duan Y."/>
            <person name="Cai W."/>
            <person name="Li H."/>
            <person name="Song F."/>
        </authorList>
    </citation>
    <scope>NUCLEOTIDE SEQUENCE</scope>
    <source>
        <strain evidence="15">Cailab_2023a</strain>
    </source>
</reference>
<dbReference type="InterPro" id="IPR036396">
    <property type="entry name" value="Cyt_P450_sf"/>
</dbReference>
<keyword evidence="12" id="KW-0472">Membrane</keyword>
<gene>
    <name evidence="15" type="ORF">PYX00_007705</name>
</gene>